<evidence type="ECO:0000313" key="2">
    <source>
        <dbReference type="Proteomes" id="UP000500741"/>
    </source>
</evidence>
<dbReference type="RefSeq" id="WP_166011607.1">
    <property type="nucleotide sequence ID" value="NZ_CP049888.1"/>
</dbReference>
<reference evidence="1 2" key="1">
    <citation type="submission" date="2020-03" db="EMBL/GenBank/DDBJ databases">
        <title>Weissella sp. nov., isolated from Cybister lewisianus.</title>
        <authorList>
            <person name="Hyun D.-W."/>
            <person name="Bae J.-W."/>
        </authorList>
    </citation>
    <scope>NUCLEOTIDE SEQUENCE [LARGE SCALE GENOMIC DNA]</scope>
    <source>
        <strain evidence="1 2">HDW19</strain>
    </source>
</reference>
<sequence length="109" mass="12319">MAKISLELPDAIYQRIQANAKYQQLSPEDYAIGLLKEVMAVKSDVTFEARQFRAKQVAGNKFDREHALVLVDGINYRYELIGGDVINPTDIYEVVSAQGNVLKIKKMED</sequence>
<gene>
    <name evidence="1" type="ORF">G7084_07975</name>
</gene>
<proteinExistence type="predicted"/>
<dbReference type="Proteomes" id="UP000500741">
    <property type="component" value="Chromosome"/>
</dbReference>
<accession>A0A6G8B1W6</accession>
<dbReference type="AlphaFoldDB" id="A0A6G8B1W6"/>
<name>A0A6G8B1W6_9LACO</name>
<dbReference type="KEGG" id="wco:G7084_07975"/>
<dbReference type="EMBL" id="CP049888">
    <property type="protein sequence ID" value="QIL51227.1"/>
    <property type="molecule type" value="Genomic_DNA"/>
</dbReference>
<evidence type="ECO:0000313" key="1">
    <source>
        <dbReference type="EMBL" id="QIL51227.1"/>
    </source>
</evidence>
<organism evidence="1 2">
    <name type="scientific">Weissella coleopterorum</name>
    <dbReference type="NCBI Taxonomy" id="2714949"/>
    <lineage>
        <taxon>Bacteria</taxon>
        <taxon>Bacillati</taxon>
        <taxon>Bacillota</taxon>
        <taxon>Bacilli</taxon>
        <taxon>Lactobacillales</taxon>
        <taxon>Lactobacillaceae</taxon>
        <taxon>Weissella</taxon>
    </lineage>
</organism>
<keyword evidence="2" id="KW-1185">Reference proteome</keyword>
<protein>
    <submittedName>
        <fullName evidence="1">Uncharacterized protein</fullName>
    </submittedName>
</protein>